<gene>
    <name evidence="7" type="ORF">DX908_07570</name>
</gene>
<evidence type="ECO:0000313" key="8">
    <source>
        <dbReference type="Proteomes" id="UP000264589"/>
    </source>
</evidence>
<dbReference type="Proteomes" id="UP000264589">
    <property type="component" value="Unassembled WGS sequence"/>
</dbReference>
<protein>
    <submittedName>
        <fullName evidence="7">BAX inhibitor (BI)-1/YccA family protein</fullName>
    </submittedName>
</protein>
<organism evidence="7 8">
    <name type="scientific">Parvularcula marina</name>
    <dbReference type="NCBI Taxonomy" id="2292771"/>
    <lineage>
        <taxon>Bacteria</taxon>
        <taxon>Pseudomonadati</taxon>
        <taxon>Pseudomonadota</taxon>
        <taxon>Alphaproteobacteria</taxon>
        <taxon>Parvularculales</taxon>
        <taxon>Parvularculaceae</taxon>
        <taxon>Parvularcula</taxon>
    </lineage>
</organism>
<dbReference type="CDD" id="cd10432">
    <property type="entry name" value="BI-1-like_bacterial"/>
    <property type="match status" value="1"/>
</dbReference>
<keyword evidence="4 6" id="KW-1133">Transmembrane helix</keyword>
<dbReference type="InterPro" id="IPR006214">
    <property type="entry name" value="Bax_inhibitor_1-related"/>
</dbReference>
<evidence type="ECO:0000313" key="7">
    <source>
        <dbReference type="EMBL" id="RFB06390.1"/>
    </source>
</evidence>
<comment type="similarity">
    <text evidence="2 6">Belongs to the BI1 family.</text>
</comment>
<proteinExistence type="inferred from homology"/>
<dbReference type="OrthoDB" id="9793828at2"/>
<dbReference type="PANTHER" id="PTHR23291:SF50">
    <property type="entry name" value="PROTEIN LIFEGUARD 4"/>
    <property type="match status" value="1"/>
</dbReference>
<dbReference type="EMBL" id="QUQO01000001">
    <property type="protein sequence ID" value="RFB06390.1"/>
    <property type="molecule type" value="Genomic_DNA"/>
</dbReference>
<dbReference type="GO" id="GO:0016020">
    <property type="term" value="C:membrane"/>
    <property type="evidence" value="ECO:0007669"/>
    <property type="project" value="UniProtKB-SubCell"/>
</dbReference>
<accession>A0A371RLQ5</accession>
<reference evidence="7 8" key="1">
    <citation type="submission" date="2018-08" db="EMBL/GenBank/DDBJ databases">
        <title>Parvularcula sp. SM1705, isolated from surface water of the South Sea China.</title>
        <authorList>
            <person name="Sun L."/>
        </authorList>
    </citation>
    <scope>NUCLEOTIDE SEQUENCE [LARGE SCALE GENOMIC DNA]</scope>
    <source>
        <strain evidence="7 8">SM1705</strain>
    </source>
</reference>
<feature type="transmembrane region" description="Helical" evidence="6">
    <location>
        <begin position="120"/>
        <end position="139"/>
    </location>
</feature>
<feature type="transmembrane region" description="Helical" evidence="6">
    <location>
        <begin position="62"/>
        <end position="81"/>
    </location>
</feature>
<dbReference type="Pfam" id="PF01027">
    <property type="entry name" value="Bax1-I"/>
    <property type="match status" value="1"/>
</dbReference>
<dbReference type="FunCoup" id="A0A371RLQ5">
    <property type="interactions" value="159"/>
</dbReference>
<dbReference type="RefSeq" id="WP_116393025.1">
    <property type="nucleotide sequence ID" value="NZ_QUQO01000001.1"/>
</dbReference>
<evidence type="ECO:0000256" key="1">
    <source>
        <dbReference type="ARBA" id="ARBA00004141"/>
    </source>
</evidence>
<feature type="transmembrane region" description="Helical" evidence="6">
    <location>
        <begin position="151"/>
        <end position="168"/>
    </location>
</feature>
<dbReference type="InParanoid" id="A0A371RLQ5"/>
<evidence type="ECO:0000256" key="4">
    <source>
        <dbReference type="ARBA" id="ARBA00022989"/>
    </source>
</evidence>
<evidence type="ECO:0000256" key="5">
    <source>
        <dbReference type="ARBA" id="ARBA00023136"/>
    </source>
</evidence>
<keyword evidence="8" id="KW-1185">Reference proteome</keyword>
<comment type="caution">
    <text evidence="7">The sequence shown here is derived from an EMBL/GenBank/DDBJ whole genome shotgun (WGS) entry which is preliminary data.</text>
</comment>
<name>A0A371RLQ5_9PROT</name>
<evidence type="ECO:0000256" key="3">
    <source>
        <dbReference type="ARBA" id="ARBA00022692"/>
    </source>
</evidence>
<sequence length="240" mass="25943">MNETDRLYRAESGTLSGATYDEGLRKYMLGVYNYMAMGIAATALVGLFFMTNEAALRFALNLRMIPFIGVIALGFIAPRLIFSGSAGLAHAAYWAYVALWGLLIGPVVGIYTNAGLGLDVIKAFFIATSIFASMSLFGYTTKKDLSGWGRFLFMIGIGLLVALVVNIFLASSMFSFLISCGVVVFISAVTAFQTQMIKSLYSEGASSHNQRASIFGAFALYGSFVTLFIHILNILGLARD</sequence>
<feature type="transmembrane region" description="Helical" evidence="6">
    <location>
        <begin position="213"/>
        <end position="238"/>
    </location>
</feature>
<dbReference type="PANTHER" id="PTHR23291">
    <property type="entry name" value="BAX INHIBITOR-RELATED"/>
    <property type="match status" value="1"/>
</dbReference>
<feature type="transmembrane region" description="Helical" evidence="6">
    <location>
        <begin position="174"/>
        <end position="192"/>
    </location>
</feature>
<evidence type="ECO:0000256" key="6">
    <source>
        <dbReference type="RuleBase" id="RU004379"/>
    </source>
</evidence>
<feature type="transmembrane region" description="Helical" evidence="6">
    <location>
        <begin position="31"/>
        <end position="50"/>
    </location>
</feature>
<keyword evidence="3 6" id="KW-0812">Transmembrane</keyword>
<comment type="subcellular location">
    <subcellularLocation>
        <location evidence="1">Membrane</location>
        <topology evidence="1">Multi-pass membrane protein</topology>
    </subcellularLocation>
</comment>
<feature type="transmembrane region" description="Helical" evidence="6">
    <location>
        <begin position="93"/>
        <end position="114"/>
    </location>
</feature>
<keyword evidence="5 6" id="KW-0472">Membrane</keyword>
<dbReference type="AlphaFoldDB" id="A0A371RLQ5"/>
<evidence type="ECO:0000256" key="2">
    <source>
        <dbReference type="ARBA" id="ARBA00010350"/>
    </source>
</evidence>